<dbReference type="EMBL" id="BKCJ010003278">
    <property type="protein sequence ID" value="GEU54108.1"/>
    <property type="molecule type" value="Genomic_DNA"/>
</dbReference>
<evidence type="ECO:0000259" key="2">
    <source>
        <dbReference type="PROSITE" id="PS50994"/>
    </source>
</evidence>
<dbReference type="AlphaFoldDB" id="A0A6L2KX94"/>
<dbReference type="Pfam" id="PF13976">
    <property type="entry name" value="gag_pre-integrs"/>
    <property type="match status" value="1"/>
</dbReference>
<gene>
    <name evidence="3" type="ORF">Tci_026086</name>
</gene>
<name>A0A6L2KX94_TANCI</name>
<protein>
    <submittedName>
        <fullName evidence="3">Integrase, catalytic region, zinc finger, CCHC-type, peptidase aspartic, catalytic</fullName>
    </submittedName>
</protein>
<proteinExistence type="predicted"/>
<dbReference type="GO" id="GO:0015074">
    <property type="term" value="P:DNA integration"/>
    <property type="evidence" value="ECO:0007669"/>
    <property type="project" value="InterPro"/>
</dbReference>
<organism evidence="3">
    <name type="scientific">Tanacetum cinerariifolium</name>
    <name type="common">Dalmatian daisy</name>
    <name type="synonym">Chrysanthemum cinerariifolium</name>
    <dbReference type="NCBI Taxonomy" id="118510"/>
    <lineage>
        <taxon>Eukaryota</taxon>
        <taxon>Viridiplantae</taxon>
        <taxon>Streptophyta</taxon>
        <taxon>Embryophyta</taxon>
        <taxon>Tracheophyta</taxon>
        <taxon>Spermatophyta</taxon>
        <taxon>Magnoliopsida</taxon>
        <taxon>eudicotyledons</taxon>
        <taxon>Gunneridae</taxon>
        <taxon>Pentapetalae</taxon>
        <taxon>asterids</taxon>
        <taxon>campanulids</taxon>
        <taxon>Asterales</taxon>
        <taxon>Asteraceae</taxon>
        <taxon>Asteroideae</taxon>
        <taxon>Anthemideae</taxon>
        <taxon>Anthemidinae</taxon>
        <taxon>Tanacetum</taxon>
    </lineage>
</organism>
<feature type="compositionally biased region" description="Polar residues" evidence="1">
    <location>
        <begin position="251"/>
        <end position="263"/>
    </location>
</feature>
<dbReference type="GO" id="GO:0003676">
    <property type="term" value="F:nucleic acid binding"/>
    <property type="evidence" value="ECO:0007669"/>
    <property type="project" value="InterPro"/>
</dbReference>
<reference evidence="3" key="1">
    <citation type="journal article" date="2019" name="Sci. Rep.">
        <title>Draft genome of Tanacetum cinerariifolium, the natural source of mosquito coil.</title>
        <authorList>
            <person name="Yamashiro T."/>
            <person name="Shiraishi A."/>
            <person name="Satake H."/>
            <person name="Nakayama K."/>
        </authorList>
    </citation>
    <scope>NUCLEOTIDE SEQUENCE</scope>
</reference>
<accession>A0A6L2KX94</accession>
<dbReference type="SUPFAM" id="SSF53098">
    <property type="entry name" value="Ribonuclease H-like"/>
    <property type="match status" value="1"/>
</dbReference>
<feature type="compositionally biased region" description="Low complexity" evidence="1">
    <location>
        <begin position="267"/>
        <end position="278"/>
    </location>
</feature>
<dbReference type="InterPro" id="IPR039537">
    <property type="entry name" value="Retrotran_Ty1/copia-like"/>
</dbReference>
<dbReference type="PROSITE" id="PS50994">
    <property type="entry name" value="INTEGRASE"/>
    <property type="match status" value="1"/>
</dbReference>
<feature type="domain" description="Integrase catalytic" evidence="2">
    <location>
        <begin position="188"/>
        <end position="281"/>
    </location>
</feature>
<dbReference type="InterPro" id="IPR036397">
    <property type="entry name" value="RNaseH_sf"/>
</dbReference>
<comment type="caution">
    <text evidence="3">The sequence shown here is derived from an EMBL/GenBank/DDBJ whole genome shotgun (WGS) entry which is preliminary data.</text>
</comment>
<evidence type="ECO:0000313" key="3">
    <source>
        <dbReference type="EMBL" id="GEU54108.1"/>
    </source>
</evidence>
<dbReference type="InterPro" id="IPR012337">
    <property type="entry name" value="RNaseH-like_sf"/>
</dbReference>
<dbReference type="Gene3D" id="3.30.420.10">
    <property type="entry name" value="Ribonuclease H-like superfamily/Ribonuclease H"/>
    <property type="match status" value="1"/>
</dbReference>
<feature type="region of interest" description="Disordered" evidence="1">
    <location>
        <begin position="249"/>
        <end position="278"/>
    </location>
</feature>
<dbReference type="PANTHER" id="PTHR42648">
    <property type="entry name" value="TRANSPOSASE, PUTATIVE-RELATED"/>
    <property type="match status" value="1"/>
</dbReference>
<dbReference type="InterPro" id="IPR025724">
    <property type="entry name" value="GAG-pre-integrase_dom"/>
</dbReference>
<dbReference type="PANTHER" id="PTHR42648:SF21">
    <property type="entry name" value="CYSTEINE-RICH RLK (RECEPTOR-LIKE PROTEIN KINASE) 8"/>
    <property type="match status" value="1"/>
</dbReference>
<dbReference type="InterPro" id="IPR001584">
    <property type="entry name" value="Integrase_cat-core"/>
</dbReference>
<sequence length="294" mass="32463">MTKHHSQLINYVEKFIGTIRFGNDQVASIIGYGDYHIGNVTISRVYYVDGLGHSLFLTGQISDSDLEVAFQKHSCFVPNLAGVDILKGSKGINLYTLSLEDMLKSSPICLLSKASKTKSWLWHCCLSHLNFGIINQLAKEGLVRGLPKLKYEKYHLCSACSLGKSKKHTHKPISENSFQEKLHLNICTDNGIEFVNQTLKSYYEDVKITHQTSVARTPQQNNVVERQNYTLVEPLPSVAYLVPPTAASIPADTTSTPSLTTIDQDAPSGSTSPTTEETQAAIIHQGVKEQLQGI</sequence>
<evidence type="ECO:0000256" key="1">
    <source>
        <dbReference type="SAM" id="MobiDB-lite"/>
    </source>
</evidence>